<proteinExistence type="predicted"/>
<sequence>MAITLSDLSVRLTDSFTADFAPLRLEPGEHTVITGINGSGKSILAAVIAGQGKVVHGERHIDGTVGWVSIAQQQAIVAAERRKDDADILDIVPTPSCAREIILQGINTPSEKQHSEVQRLSKIFGIQHLLERDFIALSSGETRKVLLVQQLLGKPDWLVLDEPFDGLDAQTAERFSILLDDIKQDCTIIMVVNRQSEIPQWAQRLLFLSAGQIGWQIRARQLNADALQPLRQILHIQQNVTSLPEQDATSKAPALSEPNAPLVRLRSGRVAWGDDIIFEKLDWTIMPGEHWQVTGPNGSGKTCLLTLITGDNPQCYSNDLNVFGFQRGSGESIWQIKQHLGIVSNSLHLQYRVNCSAIDVVCSGFYDSIGLYQSPTRQQRTLALQWLETIALASEAHSPFQSLSYGDQRLLLIARAMVKHPSLLILDEPCNGLDDINRHKVLAMMELLARSGHTTLLYVNHHSEDTIASISRCLDMRDYRPTS</sequence>
<dbReference type="NCBIfam" id="NF008186">
    <property type="entry name" value="PRK10938.1"/>
    <property type="match status" value="1"/>
</dbReference>
<evidence type="ECO:0000256" key="1">
    <source>
        <dbReference type="ARBA" id="ARBA00022741"/>
    </source>
</evidence>
<dbReference type="GO" id="GO:0005524">
    <property type="term" value="F:ATP binding"/>
    <property type="evidence" value="ECO:0007669"/>
    <property type="project" value="UniProtKB-KW"/>
</dbReference>
<evidence type="ECO:0000256" key="2">
    <source>
        <dbReference type="ARBA" id="ARBA00022840"/>
    </source>
</evidence>
<evidence type="ECO:0000259" key="3">
    <source>
        <dbReference type="PROSITE" id="PS50893"/>
    </source>
</evidence>
<dbReference type="SUPFAM" id="SSF52540">
    <property type="entry name" value="P-loop containing nucleoside triphosphate hydrolases"/>
    <property type="match status" value="2"/>
</dbReference>
<dbReference type="InterPro" id="IPR003593">
    <property type="entry name" value="AAA+_ATPase"/>
</dbReference>
<dbReference type="InterPro" id="IPR027417">
    <property type="entry name" value="P-loop_NTPase"/>
</dbReference>
<feature type="domain" description="ABC transporter" evidence="3">
    <location>
        <begin position="3"/>
        <end position="235"/>
    </location>
</feature>
<gene>
    <name evidence="4" type="primary">modF</name>
    <name evidence="4" type="ORF">OIK42_17850</name>
</gene>
<dbReference type="PANTHER" id="PTHR43158:SF2">
    <property type="entry name" value="SKFA PEPTIDE EXPORT ATP-BINDING PROTEIN SKFE"/>
    <property type="match status" value="1"/>
</dbReference>
<keyword evidence="1" id="KW-0547">Nucleotide-binding</keyword>
<feature type="domain" description="ABC transporter" evidence="3">
    <location>
        <begin position="263"/>
        <end position="482"/>
    </location>
</feature>
<accession>A0ABT5L6G1</accession>
<organism evidence="4 5">
    <name type="scientific">Alteromonas gilva</name>
    <dbReference type="NCBI Taxonomy" id="2987522"/>
    <lineage>
        <taxon>Bacteria</taxon>
        <taxon>Pseudomonadati</taxon>
        <taxon>Pseudomonadota</taxon>
        <taxon>Gammaproteobacteria</taxon>
        <taxon>Alteromonadales</taxon>
        <taxon>Alteromonadaceae</taxon>
        <taxon>Alteromonas/Salinimonas group</taxon>
        <taxon>Alteromonas</taxon>
    </lineage>
</organism>
<keyword evidence="5" id="KW-1185">Reference proteome</keyword>
<dbReference type="Proteomes" id="UP001218788">
    <property type="component" value="Unassembled WGS sequence"/>
</dbReference>
<dbReference type="PROSITE" id="PS00211">
    <property type="entry name" value="ABC_TRANSPORTER_1"/>
    <property type="match status" value="1"/>
</dbReference>
<protein>
    <submittedName>
        <fullName evidence="4">Molybdate ABC transporter ATP-binding protein ModF</fullName>
    </submittedName>
</protein>
<evidence type="ECO:0000313" key="5">
    <source>
        <dbReference type="Proteomes" id="UP001218788"/>
    </source>
</evidence>
<dbReference type="SMART" id="SM00382">
    <property type="entry name" value="AAA"/>
    <property type="match status" value="2"/>
</dbReference>
<dbReference type="Pfam" id="PF00005">
    <property type="entry name" value="ABC_tran"/>
    <property type="match status" value="2"/>
</dbReference>
<keyword evidence="2 4" id="KW-0067">ATP-binding</keyword>
<dbReference type="InterPro" id="IPR003439">
    <property type="entry name" value="ABC_transporter-like_ATP-bd"/>
</dbReference>
<comment type="caution">
    <text evidence="4">The sequence shown here is derived from an EMBL/GenBank/DDBJ whole genome shotgun (WGS) entry which is preliminary data.</text>
</comment>
<dbReference type="PROSITE" id="PS50893">
    <property type="entry name" value="ABC_TRANSPORTER_2"/>
    <property type="match status" value="2"/>
</dbReference>
<evidence type="ECO:0000313" key="4">
    <source>
        <dbReference type="EMBL" id="MDC8832621.1"/>
    </source>
</evidence>
<dbReference type="InterPro" id="IPR017871">
    <property type="entry name" value="ABC_transporter-like_CS"/>
</dbReference>
<reference evidence="4 5" key="1">
    <citation type="submission" date="2022-10" db="EMBL/GenBank/DDBJ databases">
        <title>Alteromonas sp. chi3 Genome sequencing.</title>
        <authorList>
            <person name="Park S."/>
        </authorList>
    </citation>
    <scope>NUCLEOTIDE SEQUENCE [LARGE SCALE GENOMIC DNA]</scope>
    <source>
        <strain evidence="5">chi3</strain>
    </source>
</reference>
<dbReference type="RefSeq" id="WP_273642463.1">
    <property type="nucleotide sequence ID" value="NZ_JAQQXP010000003.1"/>
</dbReference>
<dbReference type="EMBL" id="JAQQXP010000003">
    <property type="protein sequence ID" value="MDC8832621.1"/>
    <property type="molecule type" value="Genomic_DNA"/>
</dbReference>
<dbReference type="Gene3D" id="3.40.50.300">
    <property type="entry name" value="P-loop containing nucleotide triphosphate hydrolases"/>
    <property type="match status" value="2"/>
</dbReference>
<name>A0ABT5L6G1_9ALTE</name>
<dbReference type="PANTHER" id="PTHR43158">
    <property type="entry name" value="SKFA PEPTIDE EXPORT ATP-BINDING PROTEIN SKFE"/>
    <property type="match status" value="1"/>
</dbReference>